<dbReference type="RefSeq" id="XP_007373460.1">
    <property type="nucleotide sequence ID" value="XM_007373398.1"/>
</dbReference>
<dbReference type="GeneID" id="18875016"/>
<feature type="compositionally biased region" description="Low complexity" evidence="1">
    <location>
        <begin position="332"/>
        <end position="345"/>
    </location>
</feature>
<proteinExistence type="predicted"/>
<feature type="compositionally biased region" description="Polar residues" evidence="1">
    <location>
        <begin position="353"/>
        <end position="376"/>
    </location>
</feature>
<accession>G3AJH3</accession>
<reference evidence="2 3" key="1">
    <citation type="journal article" date="2011" name="Proc. Natl. Acad. Sci. U.S.A.">
        <title>Comparative genomics of xylose-fermenting fungi for enhanced biofuel production.</title>
        <authorList>
            <person name="Wohlbach D.J."/>
            <person name="Kuo A."/>
            <person name="Sato T.K."/>
            <person name="Potts K.M."/>
            <person name="Salamov A.A."/>
            <person name="LaButti K.M."/>
            <person name="Sun H."/>
            <person name="Clum A."/>
            <person name="Pangilinan J.L."/>
            <person name="Lindquist E.A."/>
            <person name="Lucas S."/>
            <person name="Lapidus A."/>
            <person name="Jin M."/>
            <person name="Gunawan C."/>
            <person name="Balan V."/>
            <person name="Dale B.E."/>
            <person name="Jeffries T.W."/>
            <person name="Zinkel R."/>
            <person name="Barry K.W."/>
            <person name="Grigoriev I.V."/>
            <person name="Gasch A.P."/>
        </authorList>
    </citation>
    <scope>NUCLEOTIDE SEQUENCE [LARGE SCALE GENOMIC DNA]</scope>
    <source>
        <strain evidence="3">NRRL Y-27907 / 11-Y1</strain>
    </source>
</reference>
<feature type="compositionally biased region" description="Basic and acidic residues" evidence="1">
    <location>
        <begin position="114"/>
        <end position="124"/>
    </location>
</feature>
<dbReference type="OrthoDB" id="4026705at2759"/>
<dbReference type="HOGENOM" id="CLU_607159_0_0_1"/>
<feature type="region of interest" description="Disordered" evidence="1">
    <location>
        <begin position="332"/>
        <end position="378"/>
    </location>
</feature>
<dbReference type="KEGG" id="spaa:SPAPADRAFT_65090"/>
<feature type="region of interest" description="Disordered" evidence="1">
    <location>
        <begin position="16"/>
        <end position="40"/>
    </location>
</feature>
<organism evidence="3">
    <name type="scientific">Spathaspora passalidarum (strain NRRL Y-27907 / 11-Y1)</name>
    <dbReference type="NCBI Taxonomy" id="619300"/>
    <lineage>
        <taxon>Eukaryota</taxon>
        <taxon>Fungi</taxon>
        <taxon>Dikarya</taxon>
        <taxon>Ascomycota</taxon>
        <taxon>Saccharomycotina</taxon>
        <taxon>Pichiomycetes</taxon>
        <taxon>Debaryomycetaceae</taxon>
        <taxon>Spathaspora</taxon>
    </lineage>
</organism>
<feature type="compositionally biased region" description="Polar residues" evidence="1">
    <location>
        <begin position="403"/>
        <end position="418"/>
    </location>
</feature>
<sequence length="451" mass="51441">MTQLYTTPPLERVVRSGISSSTSSSIFQSQEPSPLSRFGRGISNPFTRIYEPTANPIKRTIIHDNFRYERIPQKINKPDPIVTVIDDSNGLRRNGSIISQDMVLRHRKRIRRRNELLKKEEKEPRKQHRKNQSSKFRFPVRRTRSLQQKSRFHKIEDLAQFASQRDYIQALLTMLPHRMRVFRHSQILKVYPKLTSRLVEFGPRPSIRVIQNKIHKVHPSLKDIVYSKYRQEVFDLKITTAPPKFETLFPNDIAILSKRDTRVLNKRLLLEVLLRRTIAAKMEYRLKQANTALQQETPSYSSSSTSSSSRSADLSYHSQAASFTFGFSSSSSGSSRGNSGHSQGSIILPSPNIKGSQANTSGQYTASTPSYPNTPDNYPRTYNYEHILRQSNVYKLEPRKRSSSTITGSTSQHVDGSVATGSTSWSVIFGTEGKPSDEIQNPDHFIDSLNI</sequence>
<name>G3AJH3_SPAPN</name>
<dbReference type="Proteomes" id="UP000000709">
    <property type="component" value="Unassembled WGS sequence"/>
</dbReference>
<feature type="region of interest" description="Disordered" evidence="1">
    <location>
        <begin position="431"/>
        <end position="451"/>
    </location>
</feature>
<feature type="compositionally biased region" description="Low complexity" evidence="1">
    <location>
        <begin position="16"/>
        <end position="34"/>
    </location>
</feature>
<dbReference type="EMBL" id="GL996500">
    <property type="protein sequence ID" value="EGW33876.1"/>
    <property type="molecule type" value="Genomic_DNA"/>
</dbReference>
<dbReference type="InParanoid" id="G3AJH3"/>
<evidence type="ECO:0000256" key="1">
    <source>
        <dbReference type="SAM" id="MobiDB-lite"/>
    </source>
</evidence>
<feature type="region of interest" description="Disordered" evidence="1">
    <location>
        <begin position="114"/>
        <end position="137"/>
    </location>
</feature>
<evidence type="ECO:0000313" key="3">
    <source>
        <dbReference type="Proteomes" id="UP000000709"/>
    </source>
</evidence>
<protein>
    <submittedName>
        <fullName evidence="2">Uncharacterized protein</fullName>
    </submittedName>
</protein>
<dbReference type="AlphaFoldDB" id="G3AJH3"/>
<feature type="compositionally biased region" description="Basic residues" evidence="1">
    <location>
        <begin position="125"/>
        <end position="137"/>
    </location>
</feature>
<dbReference type="eggNOG" id="ENOG502RQ09">
    <property type="taxonomic scope" value="Eukaryota"/>
</dbReference>
<evidence type="ECO:0000313" key="2">
    <source>
        <dbReference type="EMBL" id="EGW33876.1"/>
    </source>
</evidence>
<gene>
    <name evidence="2" type="ORF">SPAPADRAFT_65090</name>
</gene>
<keyword evidence="3" id="KW-1185">Reference proteome</keyword>
<feature type="region of interest" description="Disordered" evidence="1">
    <location>
        <begin position="398"/>
        <end position="418"/>
    </location>
</feature>